<dbReference type="PANTHER" id="PTHR39327">
    <property type="match status" value="1"/>
</dbReference>
<organism evidence="1 4">
    <name type="scientific">Zhongshania aliphaticivorans</name>
    <dbReference type="NCBI Taxonomy" id="1470434"/>
    <lineage>
        <taxon>Bacteria</taxon>
        <taxon>Pseudomonadati</taxon>
        <taxon>Pseudomonadota</taxon>
        <taxon>Gammaproteobacteria</taxon>
        <taxon>Cellvibrionales</taxon>
        <taxon>Spongiibacteraceae</taxon>
        <taxon>Zhongshania</taxon>
    </lineage>
</organism>
<evidence type="ECO:0000313" key="2">
    <source>
        <dbReference type="EMBL" id="CAA0107295.1"/>
    </source>
</evidence>
<evidence type="ECO:0000313" key="4">
    <source>
        <dbReference type="Proteomes" id="UP000439591"/>
    </source>
</evidence>
<proteinExistence type="predicted"/>
<dbReference type="OrthoDB" id="5401788at2"/>
<evidence type="ECO:0008006" key="5">
    <source>
        <dbReference type="Google" id="ProtNLM"/>
    </source>
</evidence>
<name>A0A5S9PSF3_9GAMM</name>
<dbReference type="Gene3D" id="3.10.620.30">
    <property type="match status" value="1"/>
</dbReference>
<evidence type="ECO:0000313" key="3">
    <source>
        <dbReference type="Proteomes" id="UP000435877"/>
    </source>
</evidence>
<dbReference type="AlphaFoldDB" id="A0A5S9PSF3"/>
<dbReference type="PANTHER" id="PTHR39327:SF1">
    <property type="entry name" value="BLR5470 PROTEIN"/>
    <property type="match status" value="1"/>
</dbReference>
<dbReference type="InterPro" id="IPR010319">
    <property type="entry name" value="Transglutaminase-like_Cys_pept"/>
</dbReference>
<dbReference type="EMBL" id="CACSIK010000002">
    <property type="protein sequence ID" value="CAA0107295.1"/>
    <property type="molecule type" value="Genomic_DNA"/>
</dbReference>
<dbReference type="Pfam" id="PF06035">
    <property type="entry name" value="Peptidase_C93"/>
    <property type="match status" value="1"/>
</dbReference>
<sequence>MVGESQLLRLQQDYGDEARRRGVELKQLLASLADATDQQKLFEINQFFNQFAYVDDATLWREADYWSTPEEFIGMRQGDCEDFVIAKYFALREVGISESKLFLTYVSAVKLNVAHMVLTYFETPNSIPLVLDNYDARILPANQRSDLLPVYSFNARSFFLTDLTAGLGRQLPADQIKNSKWTELLTNLRESPVQ</sequence>
<dbReference type="Proteomes" id="UP000435877">
    <property type="component" value="Unassembled WGS sequence"/>
</dbReference>
<reference evidence="3 4" key="1">
    <citation type="submission" date="2019-11" db="EMBL/GenBank/DDBJ databases">
        <authorList>
            <person name="Holert J."/>
        </authorList>
    </citation>
    <scope>NUCLEOTIDE SEQUENCE [LARGE SCALE GENOMIC DNA]</scope>
    <source>
        <strain evidence="1">BC3_2A</strain>
        <strain evidence="2">SB11_1A</strain>
    </source>
</reference>
<dbReference type="EMBL" id="CACSIM010000003">
    <property type="protein sequence ID" value="CAA0107213.1"/>
    <property type="molecule type" value="Genomic_DNA"/>
</dbReference>
<keyword evidence="3" id="KW-1185">Reference proteome</keyword>
<evidence type="ECO:0000313" key="1">
    <source>
        <dbReference type="EMBL" id="CAA0107213.1"/>
    </source>
</evidence>
<accession>A0A5S9PSF3</accession>
<gene>
    <name evidence="2" type="ORF">IHBHHGIJ_03051</name>
    <name evidence="1" type="ORF">KFEGEMFD_02426</name>
</gene>
<protein>
    <recommendedName>
        <fullName evidence="5">Transglutaminase</fullName>
    </recommendedName>
</protein>
<dbReference type="Proteomes" id="UP000439591">
    <property type="component" value="Unassembled WGS sequence"/>
</dbReference>